<evidence type="ECO:0000313" key="5">
    <source>
        <dbReference type="EMBL" id="MBE9193422.1"/>
    </source>
</evidence>
<dbReference type="PANTHER" id="PTHR44942:SF4">
    <property type="entry name" value="METHYLTRANSFERASE TYPE 11 DOMAIN-CONTAINING PROTEIN"/>
    <property type="match status" value="1"/>
</dbReference>
<dbReference type="Gene3D" id="3.40.50.150">
    <property type="entry name" value="Vaccinia Virus protein VP39"/>
    <property type="match status" value="1"/>
</dbReference>
<reference evidence="5 6" key="1">
    <citation type="submission" date="2020-10" db="EMBL/GenBank/DDBJ databases">
        <authorList>
            <person name="Castelo-Branco R."/>
            <person name="Eusebio N."/>
            <person name="Adriana R."/>
            <person name="Vieira A."/>
            <person name="Brugerolle De Fraissinette N."/>
            <person name="Rezende De Castro R."/>
            <person name="Schneider M.P."/>
            <person name="Vasconcelos V."/>
            <person name="Leao P.N."/>
        </authorList>
    </citation>
    <scope>NUCLEOTIDE SEQUENCE [LARGE SCALE GENOMIC DNA]</scope>
    <source>
        <strain evidence="5 6">LEGE 06123</strain>
    </source>
</reference>
<evidence type="ECO:0000259" key="4">
    <source>
        <dbReference type="Pfam" id="PF08241"/>
    </source>
</evidence>
<dbReference type="GO" id="GO:0032259">
    <property type="term" value="P:methylation"/>
    <property type="evidence" value="ECO:0007669"/>
    <property type="project" value="UniProtKB-KW"/>
</dbReference>
<evidence type="ECO:0000256" key="2">
    <source>
        <dbReference type="ARBA" id="ARBA00022603"/>
    </source>
</evidence>
<dbReference type="Pfam" id="PF08241">
    <property type="entry name" value="Methyltransf_11"/>
    <property type="match status" value="1"/>
</dbReference>
<dbReference type="Proteomes" id="UP000651156">
    <property type="component" value="Unassembled WGS sequence"/>
</dbReference>
<sequence length="259" mass="29196">MSNLNNATQLHLMNPLTRFTDRASDYAKYRPSYPHEAIEVILQGLSSPIVAADIGAGTGISSRLLAQQGVKVIAIEPNAAMRQAAESHQLVEFRDGTAEATCLPNNSVNLVTCFQSFHWFNPETTLEEFHRILKPLGRLALVWNERDRQDAFTAEYIQLISEVSNHHPIESSRLKSVEPLFATPYFVNIQKHEFAYKQALDLSGLIGCASSVSYVSREESAQQYLITKLQELYNRSCDKQGLIYIVYRTSIYLAEPQIN</sequence>
<dbReference type="PANTHER" id="PTHR44942">
    <property type="entry name" value="METHYLTRANSF_11 DOMAIN-CONTAINING PROTEIN"/>
    <property type="match status" value="1"/>
</dbReference>
<dbReference type="EMBL" id="JADEWN010000094">
    <property type="protein sequence ID" value="MBE9193422.1"/>
    <property type="molecule type" value="Genomic_DNA"/>
</dbReference>
<evidence type="ECO:0000256" key="1">
    <source>
        <dbReference type="ARBA" id="ARBA00008361"/>
    </source>
</evidence>
<organism evidence="5 6">
    <name type="scientific">Gloeocapsopsis crepidinum LEGE 06123</name>
    <dbReference type="NCBI Taxonomy" id="588587"/>
    <lineage>
        <taxon>Bacteria</taxon>
        <taxon>Bacillati</taxon>
        <taxon>Cyanobacteriota</taxon>
        <taxon>Cyanophyceae</taxon>
        <taxon>Oscillatoriophycideae</taxon>
        <taxon>Chroococcales</taxon>
        <taxon>Chroococcaceae</taxon>
        <taxon>Gloeocapsopsis</taxon>
    </lineage>
</organism>
<comment type="caution">
    <text evidence="5">The sequence shown here is derived from an EMBL/GenBank/DDBJ whole genome shotgun (WGS) entry which is preliminary data.</text>
</comment>
<protein>
    <submittedName>
        <fullName evidence="5">Class I SAM-dependent methyltransferase</fullName>
    </submittedName>
</protein>
<dbReference type="GO" id="GO:0008168">
    <property type="term" value="F:methyltransferase activity"/>
    <property type="evidence" value="ECO:0007669"/>
    <property type="project" value="UniProtKB-KW"/>
</dbReference>
<dbReference type="CDD" id="cd02440">
    <property type="entry name" value="AdoMet_MTases"/>
    <property type="match status" value="1"/>
</dbReference>
<dbReference type="InterPro" id="IPR013216">
    <property type="entry name" value="Methyltransf_11"/>
</dbReference>
<evidence type="ECO:0000256" key="3">
    <source>
        <dbReference type="ARBA" id="ARBA00022679"/>
    </source>
</evidence>
<comment type="similarity">
    <text evidence="1">Belongs to the methyltransferase superfamily.</text>
</comment>
<keyword evidence="2 5" id="KW-0489">Methyltransferase</keyword>
<dbReference type="InterPro" id="IPR051052">
    <property type="entry name" value="Diverse_substrate_MTase"/>
</dbReference>
<keyword evidence="6" id="KW-1185">Reference proteome</keyword>
<name>A0ABR9UYN2_9CHRO</name>
<dbReference type="RefSeq" id="WP_193934806.1">
    <property type="nucleotide sequence ID" value="NZ_CAWPMZ010000144.1"/>
</dbReference>
<accession>A0ABR9UYN2</accession>
<dbReference type="SUPFAM" id="SSF53335">
    <property type="entry name" value="S-adenosyl-L-methionine-dependent methyltransferases"/>
    <property type="match status" value="1"/>
</dbReference>
<evidence type="ECO:0000313" key="6">
    <source>
        <dbReference type="Proteomes" id="UP000651156"/>
    </source>
</evidence>
<feature type="domain" description="Methyltransferase type 11" evidence="4">
    <location>
        <begin position="53"/>
        <end position="140"/>
    </location>
</feature>
<keyword evidence="3" id="KW-0808">Transferase</keyword>
<proteinExistence type="inferred from homology"/>
<gene>
    <name evidence="5" type="ORF">IQ230_24395</name>
</gene>
<dbReference type="InterPro" id="IPR029063">
    <property type="entry name" value="SAM-dependent_MTases_sf"/>
</dbReference>